<dbReference type="InterPro" id="IPR016171">
    <property type="entry name" value="Vanillyl_alc_oxidase_C-sub2"/>
</dbReference>
<dbReference type="Gene3D" id="3.30.70.2740">
    <property type="match status" value="1"/>
</dbReference>
<dbReference type="Pfam" id="PF02913">
    <property type="entry name" value="FAD-oxidase_C"/>
    <property type="match status" value="1"/>
</dbReference>
<dbReference type="Gene3D" id="1.10.45.10">
    <property type="entry name" value="Vanillyl-alcohol Oxidase, Chain A, domain 4"/>
    <property type="match status" value="1"/>
</dbReference>
<dbReference type="GO" id="GO:0016491">
    <property type="term" value="F:oxidoreductase activity"/>
    <property type="evidence" value="ECO:0007669"/>
    <property type="project" value="UniProtKB-KW"/>
</dbReference>
<comment type="cofactor">
    <cofactor evidence="1">
        <name>FAD</name>
        <dbReference type="ChEBI" id="CHEBI:57692"/>
    </cofactor>
</comment>
<dbReference type="PANTHER" id="PTHR42934">
    <property type="entry name" value="GLYCOLATE OXIDASE SUBUNIT GLCD"/>
    <property type="match status" value="1"/>
</dbReference>
<evidence type="ECO:0000256" key="4">
    <source>
        <dbReference type="ARBA" id="ARBA00023002"/>
    </source>
</evidence>
<feature type="domain" description="FAD-binding oxidoreductase/transferase type 4 C-terminal" evidence="5">
    <location>
        <begin position="2"/>
        <end position="215"/>
    </location>
</feature>
<sequence length="243" mass="26553">KGVIPAGLEMMDNLAIQAAEDFAHTGYPVDAEAILLCELDGADEELAEQVEIVIDVLNEANANRVIIASSEEEKAQLWAGRKAAFPAVGRISPDYYCMDGTIPRKRIAEVLIEIKALSEQYGLRVANVFHAGDGNLHPLILFDAGVDGELEKAEHFGGDILELCVKMGGTITGEHGVGFEKLDQMCIQFNPDELAHFHNIKHAFDPYELLNPGKVIPTLHRCAEVGAMHIHNGNLPHADIPRF</sequence>
<name>A0A7V2SY44_LEUMU</name>
<dbReference type="InterPro" id="IPR004113">
    <property type="entry name" value="FAD-bd_oxidored_4_C"/>
</dbReference>
<dbReference type="AlphaFoldDB" id="A0A7V2SY44"/>
<dbReference type="Gene3D" id="3.30.70.2190">
    <property type="match status" value="1"/>
</dbReference>
<organism evidence="6">
    <name type="scientific">Leucothrix mucor</name>
    <dbReference type="NCBI Taxonomy" id="45248"/>
    <lineage>
        <taxon>Bacteria</taxon>
        <taxon>Pseudomonadati</taxon>
        <taxon>Pseudomonadota</taxon>
        <taxon>Gammaproteobacteria</taxon>
        <taxon>Thiotrichales</taxon>
        <taxon>Thiotrichaceae</taxon>
        <taxon>Leucothrix</taxon>
    </lineage>
</organism>
<evidence type="ECO:0000256" key="3">
    <source>
        <dbReference type="ARBA" id="ARBA00022827"/>
    </source>
</evidence>
<feature type="non-terminal residue" evidence="6">
    <location>
        <position position="1"/>
    </location>
</feature>
<keyword evidence="3" id="KW-0274">FAD</keyword>
<dbReference type="EMBL" id="DRMS01000082">
    <property type="protein sequence ID" value="HFC91576.1"/>
    <property type="molecule type" value="Genomic_DNA"/>
</dbReference>
<comment type="caution">
    <text evidence="6">The sequence shown here is derived from an EMBL/GenBank/DDBJ whole genome shotgun (WGS) entry which is preliminary data.</text>
</comment>
<keyword evidence="2" id="KW-0285">Flavoprotein</keyword>
<dbReference type="InterPro" id="IPR016164">
    <property type="entry name" value="FAD-linked_Oxase-like_C"/>
</dbReference>
<protein>
    <submittedName>
        <fullName evidence="6">FAD-binding oxidoreductase</fullName>
    </submittedName>
</protein>
<reference evidence="6" key="1">
    <citation type="journal article" date="2020" name="mSystems">
        <title>Genome- and Community-Level Interaction Insights into Carbon Utilization and Element Cycling Functions of Hydrothermarchaeota in Hydrothermal Sediment.</title>
        <authorList>
            <person name="Zhou Z."/>
            <person name="Liu Y."/>
            <person name="Xu W."/>
            <person name="Pan J."/>
            <person name="Luo Z.H."/>
            <person name="Li M."/>
        </authorList>
    </citation>
    <scope>NUCLEOTIDE SEQUENCE [LARGE SCALE GENOMIC DNA]</scope>
    <source>
        <strain evidence="6">HyVt-493</strain>
    </source>
</reference>
<evidence type="ECO:0000259" key="5">
    <source>
        <dbReference type="Pfam" id="PF02913"/>
    </source>
</evidence>
<dbReference type="GO" id="GO:0050660">
    <property type="term" value="F:flavin adenine dinucleotide binding"/>
    <property type="evidence" value="ECO:0007669"/>
    <property type="project" value="InterPro"/>
</dbReference>
<evidence type="ECO:0000256" key="2">
    <source>
        <dbReference type="ARBA" id="ARBA00022630"/>
    </source>
</evidence>
<dbReference type="SUPFAM" id="SSF55103">
    <property type="entry name" value="FAD-linked oxidases, C-terminal domain"/>
    <property type="match status" value="1"/>
</dbReference>
<gene>
    <name evidence="6" type="ORF">ENJ51_02050</name>
</gene>
<proteinExistence type="predicted"/>
<dbReference type="Proteomes" id="UP000885750">
    <property type="component" value="Unassembled WGS sequence"/>
</dbReference>
<dbReference type="PANTHER" id="PTHR42934:SF1">
    <property type="entry name" value="GLYCOLATE OXIDASE SUBUNIT GLCD"/>
    <property type="match status" value="1"/>
</dbReference>
<keyword evidence="4" id="KW-0560">Oxidoreductase</keyword>
<evidence type="ECO:0000256" key="1">
    <source>
        <dbReference type="ARBA" id="ARBA00001974"/>
    </source>
</evidence>
<accession>A0A7V2SY44</accession>
<evidence type="ECO:0000313" key="6">
    <source>
        <dbReference type="EMBL" id="HFC91576.1"/>
    </source>
</evidence>
<dbReference type="InterPro" id="IPR051914">
    <property type="entry name" value="FAD-linked_OxidoTrans_Type4"/>
</dbReference>